<dbReference type="Pfam" id="PF02362">
    <property type="entry name" value="B3"/>
    <property type="match status" value="2"/>
</dbReference>
<dbReference type="PANTHER" id="PTHR22844:SF336">
    <property type="entry name" value="PROTEIN JINGUBANG"/>
    <property type="match status" value="1"/>
</dbReference>
<dbReference type="SMART" id="SM01019">
    <property type="entry name" value="B3"/>
    <property type="match status" value="2"/>
</dbReference>
<evidence type="ECO:0000259" key="7">
    <source>
        <dbReference type="SMART" id="SM01019"/>
    </source>
</evidence>
<dbReference type="SUPFAM" id="SSF50978">
    <property type="entry name" value="WD40 repeat-like"/>
    <property type="match status" value="1"/>
</dbReference>
<feature type="region of interest" description="Disordered" evidence="6">
    <location>
        <begin position="980"/>
        <end position="1006"/>
    </location>
</feature>
<dbReference type="InterPro" id="IPR015943">
    <property type="entry name" value="WD40/YVTN_repeat-like_dom_sf"/>
</dbReference>
<dbReference type="GO" id="GO:0005634">
    <property type="term" value="C:nucleus"/>
    <property type="evidence" value="ECO:0007669"/>
    <property type="project" value="UniProtKB-SubCell"/>
</dbReference>
<evidence type="ECO:0000313" key="9">
    <source>
        <dbReference type="Proteomes" id="UP001055439"/>
    </source>
</evidence>
<dbReference type="Pfam" id="PF00400">
    <property type="entry name" value="WD40"/>
    <property type="match status" value="6"/>
</dbReference>
<feature type="compositionally biased region" description="Polar residues" evidence="6">
    <location>
        <begin position="600"/>
        <end position="611"/>
    </location>
</feature>
<gene>
    <name evidence="8" type="ORF">MUK42_10470</name>
</gene>
<dbReference type="CDD" id="cd00200">
    <property type="entry name" value="WD40"/>
    <property type="match status" value="1"/>
</dbReference>
<dbReference type="CDD" id="cd10017">
    <property type="entry name" value="B3_DNA"/>
    <property type="match status" value="2"/>
</dbReference>
<dbReference type="AlphaFoldDB" id="A0A9E7FEN9"/>
<dbReference type="Gene3D" id="2.130.10.10">
    <property type="entry name" value="YVTN repeat-like/Quinoprotein amine dehydrogenase"/>
    <property type="match status" value="3"/>
</dbReference>
<dbReference type="InterPro" id="IPR045182">
    <property type="entry name" value="JINGUBANG-like"/>
</dbReference>
<dbReference type="SUPFAM" id="SSF101936">
    <property type="entry name" value="DNA-binding pseudobarrel domain"/>
    <property type="match status" value="2"/>
</dbReference>
<feature type="region of interest" description="Disordered" evidence="6">
    <location>
        <begin position="600"/>
        <end position="621"/>
    </location>
</feature>
<feature type="domain" description="TF-B3" evidence="7">
    <location>
        <begin position="283"/>
        <end position="380"/>
    </location>
</feature>
<feature type="compositionally biased region" description="Basic and acidic residues" evidence="6">
    <location>
        <begin position="227"/>
        <end position="246"/>
    </location>
</feature>
<dbReference type="SMART" id="SM00320">
    <property type="entry name" value="WD40"/>
    <property type="match status" value="7"/>
</dbReference>
<evidence type="ECO:0000256" key="5">
    <source>
        <dbReference type="ARBA" id="ARBA00023242"/>
    </source>
</evidence>
<sequence>MDEMDVRCIECRKWEQHYYWNHFEATKRRFFKVPIADFSRKLVKLVYSALPATVLRIRWHAHCTPCLQSIPRKFVLHFKDLPEDAKLKGPSGNLWNVKLKRSGDDVAFTGGWSKFAEDHLLERGDFLVFRCIGDSCFKVLVFDKNACEKEHSYFIGEKTAAKVGDACPSRGSKHKSVEPPSEDDQERSHDESANAAAEHAPDRNPIMSAGKECSFRRPAIRQQPRRRSYDVKHEHEKGNVEEDITKMRSSSSPINPTRRPATVEEKQRALSLARSMRTTHPSFIAELRQSNVSQSYVLVIPHGFAAQNMPGCDQSVLLRLPSGGTWQVNYIVHYKATKFGSGWRQFVVDNELEKDDVCLSEIIRAENYDFVLEVNIFRAVSPAIVLPTELSTEGKGKTKGRDPMEKDMLLGGSLLRTELVVMSEPWRIVDQFNTSQQKVKDLVKRAKGRWGGPAARRRLRSVTLATASRVPRDLPSVLLCRPSPPPTPFPFSYLYIHPVLLLQPLLLPLQPSFLVPSPCLSFFRPSSTTFKTRPSSSFLPFHSAKTLMGEGAGSSLGSSHGATYANVHQSSADDDFPRQSTSSATAGSGFDADYTAATSGESSPFISSPWHQSAPYPPCDPASGDADAAALPCTGLIGSLVREEGHIYSLAATGGLLYTGSDSKNIRVWKNQKDFAGFKSSSGLVKAIVVASDRIFTGHQDGRIRAWRVSPKDATVHKRIGTLPRLKDVLRSSLNPSNYVEVRRNRSALWIRHSDAISSLSLNEDQGLLYSGSWDKTFKVWRISDSRCLESVVAHDDAVNSVVAAFGGLVFTGSADGTVKVWRRELQGKGTKHTLVQTLLKQEFAVTTLAVSSTAPIVYCGSSDGIVNFWEGEQHLSHGGTLQGHKMSVLCLAAAGNLLLSGSADKSICVWRREGAVHTCLSVLSGHTGPVKCLAIETDDAGEDGASSVARWIVYSGSLDKSVKVWRVSEQAPTALLRGPQHVPVEPEDSGAYRGSNGGGSDQACGGAFEGSMAQVRAAA</sequence>
<dbReference type="GO" id="GO:0003677">
    <property type="term" value="F:DNA binding"/>
    <property type="evidence" value="ECO:0007669"/>
    <property type="project" value="UniProtKB-KW"/>
</dbReference>
<evidence type="ECO:0000256" key="3">
    <source>
        <dbReference type="ARBA" id="ARBA00023125"/>
    </source>
</evidence>
<keyword evidence="4" id="KW-0804">Transcription</keyword>
<keyword evidence="9" id="KW-1185">Reference proteome</keyword>
<dbReference type="PANTHER" id="PTHR22844">
    <property type="entry name" value="F-BOX AND WD40 DOMAIN PROTEIN"/>
    <property type="match status" value="1"/>
</dbReference>
<keyword evidence="3" id="KW-0238">DNA-binding</keyword>
<dbReference type="Proteomes" id="UP001055439">
    <property type="component" value="Chromosome 4"/>
</dbReference>
<dbReference type="InterPro" id="IPR036322">
    <property type="entry name" value="WD40_repeat_dom_sf"/>
</dbReference>
<reference evidence="8" key="1">
    <citation type="submission" date="2022-05" db="EMBL/GenBank/DDBJ databases">
        <title>The Musa troglodytarum L. genome provides insights into the mechanism of non-climacteric behaviour and enrichment of carotenoids.</title>
        <authorList>
            <person name="Wang J."/>
        </authorList>
    </citation>
    <scope>NUCLEOTIDE SEQUENCE</scope>
    <source>
        <tissue evidence="8">Leaf</tissue>
    </source>
</reference>
<protein>
    <submittedName>
        <fullName evidence="8">WD domain, G-beta repeat</fullName>
    </submittedName>
</protein>
<evidence type="ECO:0000256" key="4">
    <source>
        <dbReference type="ARBA" id="ARBA00023163"/>
    </source>
</evidence>
<name>A0A9E7FEN9_9LILI</name>
<keyword evidence="2" id="KW-0805">Transcription regulation</keyword>
<feature type="domain" description="TF-B3" evidence="7">
    <location>
        <begin position="62"/>
        <end position="145"/>
    </location>
</feature>
<dbReference type="FunFam" id="2.130.10.10:FF:000775">
    <property type="entry name" value="BnaA09g28200D protein"/>
    <property type="match status" value="1"/>
</dbReference>
<accession>A0A9E7FEN9</accession>
<dbReference type="EMBL" id="CP097506">
    <property type="protein sequence ID" value="URD94894.1"/>
    <property type="molecule type" value="Genomic_DNA"/>
</dbReference>
<dbReference type="Gene3D" id="2.40.330.10">
    <property type="entry name" value="DNA-binding pseudobarrel domain"/>
    <property type="match status" value="2"/>
</dbReference>
<evidence type="ECO:0000256" key="1">
    <source>
        <dbReference type="ARBA" id="ARBA00004123"/>
    </source>
</evidence>
<evidence type="ECO:0000256" key="6">
    <source>
        <dbReference type="SAM" id="MobiDB-lite"/>
    </source>
</evidence>
<dbReference type="InterPro" id="IPR003340">
    <property type="entry name" value="B3_DNA-bd"/>
</dbReference>
<comment type="subcellular location">
    <subcellularLocation>
        <location evidence="1">Nucleus</location>
    </subcellularLocation>
</comment>
<dbReference type="OrthoDB" id="674604at2759"/>
<evidence type="ECO:0000256" key="2">
    <source>
        <dbReference type="ARBA" id="ARBA00023015"/>
    </source>
</evidence>
<keyword evidence="5" id="KW-0539">Nucleus</keyword>
<proteinExistence type="predicted"/>
<feature type="region of interest" description="Disordered" evidence="6">
    <location>
        <begin position="164"/>
        <end position="264"/>
    </location>
</feature>
<dbReference type="InterPro" id="IPR001680">
    <property type="entry name" value="WD40_rpt"/>
</dbReference>
<organism evidence="8 9">
    <name type="scientific">Musa troglodytarum</name>
    <name type="common">fe'i banana</name>
    <dbReference type="NCBI Taxonomy" id="320322"/>
    <lineage>
        <taxon>Eukaryota</taxon>
        <taxon>Viridiplantae</taxon>
        <taxon>Streptophyta</taxon>
        <taxon>Embryophyta</taxon>
        <taxon>Tracheophyta</taxon>
        <taxon>Spermatophyta</taxon>
        <taxon>Magnoliopsida</taxon>
        <taxon>Liliopsida</taxon>
        <taxon>Zingiberales</taxon>
        <taxon>Musaceae</taxon>
        <taxon>Musa</taxon>
    </lineage>
</organism>
<evidence type="ECO:0000313" key="8">
    <source>
        <dbReference type="EMBL" id="URD94894.1"/>
    </source>
</evidence>
<dbReference type="InterPro" id="IPR015300">
    <property type="entry name" value="DNA-bd_pseudobarrel_sf"/>
</dbReference>